<gene>
    <name evidence="4" type="primary">20210584</name>
    <name evidence="3" type="ORF">HELRODRAFT_186794</name>
</gene>
<reference evidence="4" key="3">
    <citation type="submission" date="2015-06" db="UniProtKB">
        <authorList>
            <consortium name="EnsemblMetazoa"/>
        </authorList>
    </citation>
    <scope>IDENTIFICATION</scope>
</reference>
<dbReference type="InterPro" id="IPR009060">
    <property type="entry name" value="UBA-like_sf"/>
</dbReference>
<dbReference type="Proteomes" id="UP000015101">
    <property type="component" value="Unassembled WGS sequence"/>
</dbReference>
<evidence type="ECO:0000259" key="2">
    <source>
        <dbReference type="PROSITE" id="PS50030"/>
    </source>
</evidence>
<dbReference type="EMBL" id="KB096023">
    <property type="protein sequence ID" value="ESO09043.1"/>
    <property type="molecule type" value="Genomic_DNA"/>
</dbReference>
<dbReference type="KEGG" id="hro:HELRODRAFT_186794"/>
<dbReference type="PROSITE" id="PS50030">
    <property type="entry name" value="UBA"/>
    <property type="match status" value="1"/>
</dbReference>
<dbReference type="OMA" id="ANLLLHN"/>
<protein>
    <recommendedName>
        <fullName evidence="2">UBA domain-containing protein</fullName>
    </recommendedName>
</protein>
<feature type="domain" description="UBA" evidence="2">
    <location>
        <begin position="241"/>
        <end position="280"/>
    </location>
</feature>
<name>T1FP37_HELRO</name>
<organism evidence="4 5">
    <name type="scientific">Helobdella robusta</name>
    <name type="common">Californian leech</name>
    <dbReference type="NCBI Taxonomy" id="6412"/>
    <lineage>
        <taxon>Eukaryota</taxon>
        <taxon>Metazoa</taxon>
        <taxon>Spiralia</taxon>
        <taxon>Lophotrochozoa</taxon>
        <taxon>Annelida</taxon>
        <taxon>Clitellata</taxon>
        <taxon>Hirudinea</taxon>
        <taxon>Rhynchobdellida</taxon>
        <taxon>Glossiphoniidae</taxon>
        <taxon>Helobdella</taxon>
    </lineage>
</organism>
<dbReference type="PANTHER" id="PTHR43066">
    <property type="entry name" value="RHOMBOID-RELATED PROTEIN"/>
    <property type="match status" value="1"/>
</dbReference>
<dbReference type="RefSeq" id="XP_009013065.1">
    <property type="nucleotide sequence ID" value="XM_009014817.1"/>
</dbReference>
<dbReference type="CTD" id="20210584"/>
<keyword evidence="1" id="KW-1133">Transmembrane helix</keyword>
<keyword evidence="1" id="KW-0472">Membrane</keyword>
<dbReference type="InterPro" id="IPR015940">
    <property type="entry name" value="UBA"/>
</dbReference>
<dbReference type="EMBL" id="AMQM01003156">
    <property type="status" value="NOT_ANNOTATED_CDS"/>
    <property type="molecule type" value="Genomic_DNA"/>
</dbReference>
<evidence type="ECO:0000313" key="3">
    <source>
        <dbReference type="EMBL" id="ESO09043.1"/>
    </source>
</evidence>
<sequence length="280" mass="32148">MQLDKYLVSRCVFLDAKDMLCACVLLYHFRIFERRFGSAKFMSYFIVTYALSNIIELFILNLMHLLQYRVDAMPTGLWGPLFSLYVPYYCDIPRIVIMHIWGFPFTGKSITYVVGLQMLSTSMESMMLAGIGVFSGLAYYHNVILMKSWTHMPTFIAHLSENTLGHMLKSPTPRYLKRPMGATLELQRSQYMEQLENMAWLQSSSSYSSSSSSSPPQQEANNINNLFGLFRRYTSQPRNTAISEQQIQQLVDMGFPRDDAIDALNRTNNDVITATSVLLR</sequence>
<dbReference type="SUPFAM" id="SSF46934">
    <property type="entry name" value="UBA-like"/>
    <property type="match status" value="1"/>
</dbReference>
<accession>T1FP37</accession>
<dbReference type="eggNOG" id="KOG4463">
    <property type="taxonomic scope" value="Eukaryota"/>
</dbReference>
<keyword evidence="5" id="KW-1185">Reference proteome</keyword>
<dbReference type="SMART" id="SM00165">
    <property type="entry name" value="UBA"/>
    <property type="match status" value="1"/>
</dbReference>
<evidence type="ECO:0000313" key="5">
    <source>
        <dbReference type="Proteomes" id="UP000015101"/>
    </source>
</evidence>
<dbReference type="Gene3D" id="1.10.8.10">
    <property type="entry name" value="DNA helicase RuvA subunit, C-terminal domain"/>
    <property type="match status" value="1"/>
</dbReference>
<dbReference type="STRING" id="6412.T1FP37"/>
<feature type="transmembrane region" description="Helical" evidence="1">
    <location>
        <begin position="41"/>
        <end position="63"/>
    </location>
</feature>
<reference evidence="3 5" key="2">
    <citation type="journal article" date="2013" name="Nature">
        <title>Insights into bilaterian evolution from three spiralian genomes.</title>
        <authorList>
            <person name="Simakov O."/>
            <person name="Marletaz F."/>
            <person name="Cho S.J."/>
            <person name="Edsinger-Gonzales E."/>
            <person name="Havlak P."/>
            <person name="Hellsten U."/>
            <person name="Kuo D.H."/>
            <person name="Larsson T."/>
            <person name="Lv J."/>
            <person name="Arendt D."/>
            <person name="Savage R."/>
            <person name="Osoegawa K."/>
            <person name="de Jong P."/>
            <person name="Grimwood J."/>
            <person name="Chapman J.A."/>
            <person name="Shapiro H."/>
            <person name="Aerts A."/>
            <person name="Otillar R.P."/>
            <person name="Terry A.Y."/>
            <person name="Boore J.L."/>
            <person name="Grigoriev I.V."/>
            <person name="Lindberg D.R."/>
            <person name="Seaver E.C."/>
            <person name="Weisblat D.A."/>
            <person name="Putnam N.H."/>
            <person name="Rokhsar D.S."/>
        </authorList>
    </citation>
    <scope>NUCLEOTIDE SEQUENCE</scope>
</reference>
<dbReference type="EMBL" id="AMQM01003157">
    <property type="status" value="NOT_ANNOTATED_CDS"/>
    <property type="molecule type" value="Genomic_DNA"/>
</dbReference>
<dbReference type="Pfam" id="PF00627">
    <property type="entry name" value="UBA"/>
    <property type="match status" value="1"/>
</dbReference>
<feature type="transmembrane region" description="Helical" evidence="1">
    <location>
        <begin position="126"/>
        <end position="145"/>
    </location>
</feature>
<dbReference type="HOGENOM" id="CLU_057710_1_0_1"/>
<dbReference type="InParanoid" id="T1FP37"/>
<evidence type="ECO:0000256" key="1">
    <source>
        <dbReference type="SAM" id="Phobius"/>
    </source>
</evidence>
<keyword evidence="1" id="KW-0812">Transmembrane</keyword>
<proteinExistence type="predicted"/>
<dbReference type="EnsemblMetazoa" id="HelroT186794">
    <property type="protein sequence ID" value="HelroP186794"/>
    <property type="gene ID" value="HelroG186794"/>
</dbReference>
<dbReference type="GeneID" id="20210584"/>
<dbReference type="AlphaFoldDB" id="T1FP37"/>
<reference evidence="5" key="1">
    <citation type="submission" date="2012-12" db="EMBL/GenBank/DDBJ databases">
        <authorList>
            <person name="Hellsten U."/>
            <person name="Grimwood J."/>
            <person name="Chapman J.A."/>
            <person name="Shapiro H."/>
            <person name="Aerts A."/>
            <person name="Otillar R.P."/>
            <person name="Terry A.Y."/>
            <person name="Boore J.L."/>
            <person name="Simakov O."/>
            <person name="Marletaz F."/>
            <person name="Cho S.-J."/>
            <person name="Edsinger-Gonzales E."/>
            <person name="Havlak P."/>
            <person name="Kuo D.-H."/>
            <person name="Larsson T."/>
            <person name="Lv J."/>
            <person name="Arendt D."/>
            <person name="Savage R."/>
            <person name="Osoegawa K."/>
            <person name="de Jong P."/>
            <person name="Lindberg D.R."/>
            <person name="Seaver E.C."/>
            <person name="Weisblat D.A."/>
            <person name="Putnam N.H."/>
            <person name="Grigoriev I.V."/>
            <person name="Rokhsar D.S."/>
        </authorList>
    </citation>
    <scope>NUCLEOTIDE SEQUENCE</scope>
</reference>
<dbReference type="PANTHER" id="PTHR43066:SF21">
    <property type="entry name" value="UBIQUITIN-ASSOCIATED DOMAIN-CONTAINING PROTEIN 2"/>
    <property type="match status" value="1"/>
</dbReference>
<evidence type="ECO:0000313" key="4">
    <source>
        <dbReference type="EnsemblMetazoa" id="HelroP186794"/>
    </source>
</evidence>
<dbReference type="OrthoDB" id="272778at2759"/>